<accession>A0A7J7K6P9</accession>
<reference evidence="2" key="1">
    <citation type="submission" date="2020-06" db="EMBL/GenBank/DDBJ databases">
        <title>Draft genome of Bugula neritina, a colonial animal packing powerful symbionts and potential medicines.</title>
        <authorList>
            <person name="Rayko M."/>
        </authorList>
    </citation>
    <scope>NUCLEOTIDE SEQUENCE [LARGE SCALE GENOMIC DNA]</scope>
    <source>
        <strain evidence="2">Kwan_BN1</strain>
    </source>
</reference>
<organism evidence="2 3">
    <name type="scientific">Bugula neritina</name>
    <name type="common">Brown bryozoan</name>
    <name type="synonym">Sertularia neritina</name>
    <dbReference type="NCBI Taxonomy" id="10212"/>
    <lineage>
        <taxon>Eukaryota</taxon>
        <taxon>Metazoa</taxon>
        <taxon>Spiralia</taxon>
        <taxon>Lophotrochozoa</taxon>
        <taxon>Bryozoa</taxon>
        <taxon>Gymnolaemata</taxon>
        <taxon>Cheilostomatida</taxon>
        <taxon>Flustrina</taxon>
        <taxon>Buguloidea</taxon>
        <taxon>Bugulidae</taxon>
        <taxon>Bugula</taxon>
    </lineage>
</organism>
<evidence type="ECO:0000256" key="1">
    <source>
        <dbReference type="SAM" id="Phobius"/>
    </source>
</evidence>
<feature type="transmembrane region" description="Helical" evidence="1">
    <location>
        <begin position="6"/>
        <end position="27"/>
    </location>
</feature>
<keyword evidence="3" id="KW-1185">Reference proteome</keyword>
<evidence type="ECO:0000313" key="3">
    <source>
        <dbReference type="Proteomes" id="UP000593567"/>
    </source>
</evidence>
<dbReference type="AlphaFoldDB" id="A0A7J7K6P9"/>
<comment type="caution">
    <text evidence="2">The sequence shown here is derived from an EMBL/GenBank/DDBJ whole genome shotgun (WGS) entry which is preliminary data.</text>
</comment>
<dbReference type="EMBL" id="VXIV02001108">
    <property type="protein sequence ID" value="KAF6034299.1"/>
    <property type="molecule type" value="Genomic_DNA"/>
</dbReference>
<sequence>MCGVFTVILGVLTVILGVLTVVIKFFLISFTGIQTSTPSSSTINIQNVTGLQTVQGLPNVQVSLTSLGQGGIAVPVSLIGGYLETSLSF</sequence>
<evidence type="ECO:0000313" key="2">
    <source>
        <dbReference type="EMBL" id="KAF6034299.1"/>
    </source>
</evidence>
<dbReference type="Proteomes" id="UP000593567">
    <property type="component" value="Unassembled WGS sequence"/>
</dbReference>
<gene>
    <name evidence="2" type="ORF">EB796_007395</name>
</gene>
<keyword evidence="1" id="KW-0472">Membrane</keyword>
<proteinExistence type="predicted"/>
<name>A0A7J7K6P9_BUGNE</name>
<keyword evidence="1" id="KW-1133">Transmembrane helix</keyword>
<protein>
    <submittedName>
        <fullName evidence="2">Uncharacterized protein</fullName>
    </submittedName>
</protein>
<keyword evidence="1" id="KW-0812">Transmembrane</keyword>